<keyword evidence="3" id="KW-1185">Reference proteome</keyword>
<protein>
    <recommendedName>
        <fullName evidence="4">Intein C-terminal splicing domain-containing protein</fullName>
    </recommendedName>
</protein>
<organism evidence="2 3">
    <name type="scientific">Gimesia chilikensis</name>
    <dbReference type="NCBI Taxonomy" id="2605989"/>
    <lineage>
        <taxon>Bacteria</taxon>
        <taxon>Pseudomonadati</taxon>
        <taxon>Planctomycetota</taxon>
        <taxon>Planctomycetia</taxon>
        <taxon>Planctomycetales</taxon>
        <taxon>Planctomycetaceae</taxon>
        <taxon>Gimesia</taxon>
    </lineage>
</organism>
<dbReference type="AlphaFoldDB" id="A0A517PT36"/>
<keyword evidence="1" id="KW-1133">Transmembrane helix</keyword>
<dbReference type="Proteomes" id="UP000320421">
    <property type="component" value="Chromosome"/>
</dbReference>
<gene>
    <name evidence="2" type="ORF">HG66A1_43420</name>
</gene>
<keyword evidence="1" id="KW-0472">Membrane</keyword>
<accession>A0A517PT36</accession>
<dbReference type="Gene3D" id="2.170.16.10">
    <property type="entry name" value="Hedgehog/Intein (Hint) domain"/>
    <property type="match status" value="1"/>
</dbReference>
<dbReference type="SUPFAM" id="SSF51294">
    <property type="entry name" value="Hedgehog/intein (Hint) domain"/>
    <property type="match status" value="1"/>
</dbReference>
<evidence type="ECO:0008006" key="4">
    <source>
        <dbReference type="Google" id="ProtNLM"/>
    </source>
</evidence>
<proteinExistence type="predicted"/>
<dbReference type="EMBL" id="CP036266">
    <property type="protein sequence ID" value="QDT22534.1"/>
    <property type="molecule type" value="Genomic_DNA"/>
</dbReference>
<reference evidence="2 3" key="1">
    <citation type="submission" date="2019-02" db="EMBL/GenBank/DDBJ databases">
        <title>Deep-cultivation of Planctomycetes and their phenomic and genomic characterization uncovers novel biology.</title>
        <authorList>
            <person name="Wiegand S."/>
            <person name="Jogler M."/>
            <person name="Boedeker C."/>
            <person name="Pinto D."/>
            <person name="Vollmers J."/>
            <person name="Rivas-Marin E."/>
            <person name="Kohn T."/>
            <person name="Peeters S.H."/>
            <person name="Heuer A."/>
            <person name="Rast P."/>
            <person name="Oberbeckmann S."/>
            <person name="Bunk B."/>
            <person name="Jeske O."/>
            <person name="Meyerdierks A."/>
            <person name="Storesund J.E."/>
            <person name="Kallscheuer N."/>
            <person name="Luecker S."/>
            <person name="Lage O.M."/>
            <person name="Pohl T."/>
            <person name="Merkel B.J."/>
            <person name="Hornburger P."/>
            <person name="Mueller R.-W."/>
            <person name="Bruemmer F."/>
            <person name="Labrenz M."/>
            <person name="Spormann A.M."/>
            <person name="Op den Camp H."/>
            <person name="Overmann J."/>
            <person name="Amann R."/>
            <person name="Jetten M.S.M."/>
            <person name="Mascher T."/>
            <person name="Medema M.H."/>
            <person name="Devos D.P."/>
            <person name="Kaster A.-K."/>
            <person name="Ovreas L."/>
            <person name="Rohde M."/>
            <person name="Galperin M.Y."/>
            <person name="Jogler C."/>
        </authorList>
    </citation>
    <scope>NUCLEOTIDE SEQUENCE [LARGE SCALE GENOMIC DNA]</scope>
    <source>
        <strain evidence="2 3">HG66A1</strain>
    </source>
</reference>
<sequence>MKRKQYSHNQGGISLAGLLCLFGTFLVSGSLFWLAAPDRSTVSKYKAEFISAPISQGAEQEVGYCPISQIELGQRTLGTNPLREEVPENLQNPDPTFWREVHLQVADESQEEVTIQLLRPLGWIYAQNIWEGNRIPLELTELHVNGEAVVTYVGPCPPIRPGPGNVVTGKYIHKSADNLIDLTIEGDSQPTGVTTNHPYWSVDRQCFLKAGDLNPGEHVDTRYGPRQVVSLTPRSNQPVYNLEVHGEHVYRVGKLGTLVHNKNVKSKFGTENPNALAEFDSNTLEISYNRKNIRDDADYFERHWRHDLRAAAYHEHGHKLLNPLNNAVKKIFRLKNQPYFQFKTWENIEEFVVEVYGQVRARTRLSGKARANLRAIRSILTGQ</sequence>
<evidence type="ECO:0000313" key="2">
    <source>
        <dbReference type="EMBL" id="QDT22534.1"/>
    </source>
</evidence>
<evidence type="ECO:0000256" key="1">
    <source>
        <dbReference type="SAM" id="Phobius"/>
    </source>
</evidence>
<name>A0A517PT36_9PLAN</name>
<feature type="transmembrane region" description="Helical" evidence="1">
    <location>
        <begin position="12"/>
        <end position="36"/>
    </location>
</feature>
<keyword evidence="1" id="KW-0812">Transmembrane</keyword>
<dbReference type="OrthoDB" id="271912at2"/>
<evidence type="ECO:0000313" key="3">
    <source>
        <dbReference type="Proteomes" id="UP000320421"/>
    </source>
</evidence>
<dbReference type="InterPro" id="IPR036844">
    <property type="entry name" value="Hint_dom_sf"/>
</dbReference>